<evidence type="ECO:0000256" key="11">
    <source>
        <dbReference type="ARBA" id="ARBA00022842"/>
    </source>
</evidence>
<sequence length="371" mass="39880">MGNYRIAVLPGDGIGKEVTSGAVEVLKAVGIRFGHEFTFEYGLIGGAAIDETGTPLPEETLRLCRESDAVLLGAVGGPKWDDNPPHLRPEKGLLAIRKQLDLYANLRPVVCYDSLVSASPLKPDLVQGIDFVIVRELTGGIYFGQPSGRVVENGEEKAVDTLLYKKEEIERIVRMAFTLARGRKKKVTSVDKANVLSSSRLWREAAEEVAKQFPDVTLEHMLVDNAAMQLIRAPKQFDVIVTENMFGDILSDEASMLSGSLGMLPSASLSASGPSLYEPVHGSAPDIAGMNKANPIAAILSAAMMLRLSFGLTAEAEAVEHAVRQTLALGLRTADLAPSGGRIVSTNEMVEEIKTAVLDYTAIAQIMTVYA</sequence>
<evidence type="ECO:0000256" key="2">
    <source>
        <dbReference type="ARBA" id="ARBA00001936"/>
    </source>
</evidence>
<name>A0A0D8BNE8_GEOKU</name>
<feature type="binding site" evidence="16">
    <location>
        <begin position="282"/>
        <end position="294"/>
    </location>
    <ligand>
        <name>NAD(+)</name>
        <dbReference type="ChEBI" id="CHEBI:57540"/>
    </ligand>
</feature>
<evidence type="ECO:0000256" key="6">
    <source>
        <dbReference type="ARBA" id="ARBA00011738"/>
    </source>
</evidence>
<dbReference type="EC" id="1.1.1.85" evidence="16"/>
<dbReference type="Pfam" id="PF00180">
    <property type="entry name" value="Iso_dh"/>
    <property type="match status" value="1"/>
</dbReference>
<evidence type="ECO:0000259" key="18">
    <source>
        <dbReference type="SMART" id="SM01329"/>
    </source>
</evidence>
<dbReference type="NCBIfam" id="TIGR00169">
    <property type="entry name" value="leuB"/>
    <property type="match status" value="1"/>
</dbReference>
<evidence type="ECO:0000256" key="1">
    <source>
        <dbReference type="ARBA" id="ARBA00000624"/>
    </source>
</evidence>
<dbReference type="OrthoDB" id="9806254at2"/>
<feature type="binding site" evidence="16">
    <location>
        <begin position="77"/>
        <end position="90"/>
    </location>
    <ligand>
        <name>NAD(+)</name>
        <dbReference type="ChEBI" id="CHEBI:57540"/>
    </ligand>
</feature>
<dbReference type="SUPFAM" id="SSF53659">
    <property type="entry name" value="Isocitrate/Isopropylmalate dehydrogenase-like"/>
    <property type="match status" value="1"/>
</dbReference>
<comment type="pathway">
    <text evidence="4 16 17">Amino-acid biosynthesis; L-leucine biosynthesis; L-leucine from 3-methyl-2-oxobutanoate: step 3/4.</text>
</comment>
<evidence type="ECO:0000256" key="4">
    <source>
        <dbReference type="ARBA" id="ARBA00004762"/>
    </source>
</evidence>
<dbReference type="GO" id="GO:0051287">
    <property type="term" value="F:NAD binding"/>
    <property type="evidence" value="ECO:0007669"/>
    <property type="project" value="InterPro"/>
</dbReference>
<dbReference type="InterPro" id="IPR019818">
    <property type="entry name" value="IsoCit/isopropylmalate_DH_CS"/>
</dbReference>
<dbReference type="InterPro" id="IPR004429">
    <property type="entry name" value="Isopropylmalate_DH"/>
</dbReference>
<protein>
    <recommendedName>
        <fullName evidence="16">3-isopropylmalate dehydrogenase</fullName>
        <ecNumber evidence="16">1.1.1.85</ecNumber>
    </recommendedName>
    <alternativeName>
        <fullName evidence="16">3-IPM-DH</fullName>
    </alternativeName>
    <alternativeName>
        <fullName evidence="16">Beta-IPM dehydrogenase</fullName>
        <shortName evidence="16">IMDH</shortName>
    </alternativeName>
</protein>
<evidence type="ECO:0000313" key="20">
    <source>
        <dbReference type="Proteomes" id="UP000032522"/>
    </source>
</evidence>
<dbReference type="UniPathway" id="UPA00048">
    <property type="reaction ID" value="UER00072"/>
</dbReference>
<feature type="binding site" evidence="16">
    <location>
        <position position="224"/>
    </location>
    <ligand>
        <name>substrate</name>
    </ligand>
</feature>
<dbReference type="RefSeq" id="WP_044730662.1">
    <property type="nucleotide sequence ID" value="NZ_JYBP01000003.1"/>
</dbReference>
<dbReference type="SMART" id="SM01329">
    <property type="entry name" value="Iso_dh"/>
    <property type="match status" value="1"/>
</dbReference>
<evidence type="ECO:0000256" key="7">
    <source>
        <dbReference type="ARBA" id="ARBA00022430"/>
    </source>
</evidence>
<comment type="cofactor">
    <cofactor evidence="2">
        <name>Mn(2+)</name>
        <dbReference type="ChEBI" id="CHEBI:29035"/>
    </cofactor>
</comment>
<accession>A0A0D8BNE8</accession>
<dbReference type="GO" id="GO:0003862">
    <property type="term" value="F:3-isopropylmalate dehydrogenase activity"/>
    <property type="evidence" value="ECO:0007669"/>
    <property type="project" value="UniProtKB-UniRule"/>
</dbReference>
<dbReference type="AlphaFoldDB" id="A0A0D8BNE8"/>
<dbReference type="InterPro" id="IPR024084">
    <property type="entry name" value="IsoPropMal-DH-like_dom"/>
</dbReference>
<feature type="binding site" evidence="16">
    <location>
        <position position="248"/>
    </location>
    <ligand>
        <name>Mg(2+)</name>
        <dbReference type="ChEBI" id="CHEBI:18420"/>
    </ligand>
</feature>
<comment type="caution">
    <text evidence="19">The sequence shown here is derived from an EMBL/GenBank/DDBJ whole genome shotgun (WGS) entry which is preliminary data.</text>
</comment>
<evidence type="ECO:0000256" key="13">
    <source>
        <dbReference type="ARBA" id="ARBA00023027"/>
    </source>
</evidence>
<feature type="binding site" evidence="16">
    <location>
        <position position="107"/>
    </location>
    <ligand>
        <name>substrate</name>
    </ligand>
</feature>
<evidence type="ECO:0000256" key="5">
    <source>
        <dbReference type="ARBA" id="ARBA00008319"/>
    </source>
</evidence>
<comment type="catalytic activity">
    <reaction evidence="1 16 17">
        <text>(2R,3S)-3-isopropylmalate + NAD(+) = 4-methyl-2-oxopentanoate + CO2 + NADH</text>
        <dbReference type="Rhea" id="RHEA:32271"/>
        <dbReference type="ChEBI" id="CHEBI:16526"/>
        <dbReference type="ChEBI" id="CHEBI:17865"/>
        <dbReference type="ChEBI" id="CHEBI:35121"/>
        <dbReference type="ChEBI" id="CHEBI:57540"/>
        <dbReference type="ChEBI" id="CHEBI:57945"/>
        <dbReference type="EC" id="1.1.1.85"/>
    </reaction>
</comment>
<evidence type="ECO:0000256" key="3">
    <source>
        <dbReference type="ARBA" id="ARBA00004496"/>
    </source>
</evidence>
<dbReference type="GO" id="GO:0000287">
    <property type="term" value="F:magnesium ion binding"/>
    <property type="evidence" value="ECO:0007669"/>
    <property type="project" value="InterPro"/>
</dbReference>
<evidence type="ECO:0000313" key="19">
    <source>
        <dbReference type="EMBL" id="KJE25660.1"/>
    </source>
</evidence>
<dbReference type="PANTHER" id="PTHR42979">
    <property type="entry name" value="3-ISOPROPYLMALATE DEHYDROGENASE"/>
    <property type="match status" value="1"/>
</dbReference>
<comment type="subunit">
    <text evidence="6 16 17">Homodimer.</text>
</comment>
<dbReference type="GO" id="GO:0005829">
    <property type="term" value="C:cytosol"/>
    <property type="evidence" value="ECO:0007669"/>
    <property type="project" value="TreeGrafter"/>
</dbReference>
<evidence type="ECO:0000256" key="12">
    <source>
        <dbReference type="ARBA" id="ARBA00023002"/>
    </source>
</evidence>
<keyword evidence="16" id="KW-0464">Manganese</keyword>
<keyword evidence="13 16" id="KW-0520">NAD</keyword>
<evidence type="ECO:0000256" key="9">
    <source>
        <dbReference type="ARBA" id="ARBA00022605"/>
    </source>
</evidence>
<comment type="similarity">
    <text evidence="5 16">Belongs to the isocitrate and isopropylmalate dehydrogenases family. LeuB type 1 subfamily.</text>
</comment>
<evidence type="ECO:0000256" key="10">
    <source>
        <dbReference type="ARBA" id="ARBA00022723"/>
    </source>
</evidence>
<comment type="cofactor">
    <cofactor evidence="16 17">
        <name>Mg(2+)</name>
        <dbReference type="ChEBI" id="CHEBI:18420"/>
    </cofactor>
    <cofactor evidence="16 17">
        <name>Mn(2+)</name>
        <dbReference type="ChEBI" id="CHEBI:29035"/>
    </cofactor>
    <text evidence="16 17">Binds 1 Mg(2+) or Mn(2+) ion per subunit.</text>
</comment>
<evidence type="ECO:0000256" key="8">
    <source>
        <dbReference type="ARBA" id="ARBA00022490"/>
    </source>
</evidence>
<evidence type="ECO:0000256" key="14">
    <source>
        <dbReference type="ARBA" id="ARBA00023304"/>
    </source>
</evidence>
<evidence type="ECO:0000256" key="16">
    <source>
        <dbReference type="HAMAP-Rule" id="MF_01033"/>
    </source>
</evidence>
<evidence type="ECO:0000256" key="17">
    <source>
        <dbReference type="RuleBase" id="RU004445"/>
    </source>
</evidence>
<keyword evidence="8 16" id="KW-0963">Cytoplasm</keyword>
<feature type="domain" description="Isopropylmalate dehydrogenase-like" evidence="18">
    <location>
        <begin position="5"/>
        <end position="353"/>
    </location>
</feature>
<organism evidence="19 20">
    <name type="scientific">Geobacillus kaustophilus</name>
    <dbReference type="NCBI Taxonomy" id="1462"/>
    <lineage>
        <taxon>Bacteria</taxon>
        <taxon>Bacillati</taxon>
        <taxon>Bacillota</taxon>
        <taxon>Bacilli</taxon>
        <taxon>Bacillales</taxon>
        <taxon>Anoxybacillaceae</taxon>
        <taxon>Geobacillus</taxon>
        <taxon>Geobacillus thermoleovorans group</taxon>
    </lineage>
</organism>
<dbReference type="EMBL" id="JYBP01000003">
    <property type="protein sequence ID" value="KJE25660.1"/>
    <property type="molecule type" value="Genomic_DNA"/>
</dbReference>
<keyword evidence="12 16" id="KW-0560">Oxidoreductase</keyword>
<dbReference type="GO" id="GO:0009098">
    <property type="term" value="P:L-leucine biosynthetic process"/>
    <property type="evidence" value="ECO:0007669"/>
    <property type="project" value="UniProtKB-UniRule"/>
</dbReference>
<reference evidence="19 20" key="1">
    <citation type="submission" date="2015-01" db="EMBL/GenBank/DDBJ databases">
        <authorList>
            <person name="Filippidou S."/>
            <person name="Jeanneret N."/>
            <person name="Russel-Delif L."/>
            <person name="Junier T."/>
            <person name="Wunderlin T."/>
            <person name="Molina V."/>
            <person name="Johnson S.L."/>
            <person name="Davenport K.W."/>
            <person name="Chain P.S."/>
            <person name="Dorador C."/>
            <person name="Junier P."/>
        </authorList>
    </citation>
    <scope>NUCLEOTIDE SEQUENCE [LARGE SCALE GENOMIC DNA]</scope>
    <source>
        <strain evidence="19 20">Et7/4</strain>
    </source>
</reference>
<feature type="binding site" evidence="16">
    <location>
        <position position="97"/>
    </location>
    <ligand>
        <name>substrate</name>
    </ligand>
</feature>
<keyword evidence="11 16" id="KW-0460">Magnesium</keyword>
<dbReference type="Gene3D" id="3.40.718.10">
    <property type="entry name" value="Isopropylmalate Dehydrogenase"/>
    <property type="match status" value="1"/>
</dbReference>
<feature type="binding site" evidence="16">
    <location>
        <position position="252"/>
    </location>
    <ligand>
        <name>Mg(2+)</name>
        <dbReference type="ChEBI" id="CHEBI:18420"/>
    </ligand>
</feature>
<gene>
    <name evidence="16 19" type="primary">leuB</name>
    <name evidence="19" type="ORF">LG52_334</name>
</gene>
<keyword evidence="10 16" id="KW-0479">Metal-binding</keyword>
<dbReference type="Proteomes" id="UP000032522">
    <property type="component" value="Unassembled WGS sequence"/>
</dbReference>
<keyword evidence="9 16" id="KW-0028">Amino-acid biosynthesis</keyword>
<feature type="binding site" evidence="16">
    <location>
        <position position="135"/>
    </location>
    <ligand>
        <name>substrate</name>
    </ligand>
</feature>
<comment type="subcellular location">
    <subcellularLocation>
        <location evidence="3 16">Cytoplasm</location>
    </subcellularLocation>
</comment>
<feature type="site" description="Important for catalysis" evidence="16">
    <location>
        <position position="142"/>
    </location>
</feature>
<dbReference type="FunFam" id="3.40.718.10:FF:000028">
    <property type="entry name" value="3-isopropylmalate dehydrogenase"/>
    <property type="match status" value="1"/>
</dbReference>
<comment type="function">
    <text evidence="15 16 17">Catalyzes the oxidation of 3-carboxy-2-hydroxy-4-methylpentanoate (3-isopropylmalate) to 3-carboxy-4-methyl-2-oxopentanoate. The product decarboxylates to 4-methyl-2 oxopentanoate.</text>
</comment>
<dbReference type="PATRIC" id="fig|1462.6.peg.449"/>
<evidence type="ECO:0000256" key="15">
    <source>
        <dbReference type="ARBA" id="ARBA00023577"/>
    </source>
</evidence>
<dbReference type="HAMAP" id="MF_01033">
    <property type="entry name" value="LeuB_type1"/>
    <property type="match status" value="1"/>
</dbReference>
<keyword evidence="14 16" id="KW-0100">Branched-chain amino acid biosynthesis</keyword>
<dbReference type="PROSITE" id="PS00470">
    <property type="entry name" value="IDH_IMDH"/>
    <property type="match status" value="1"/>
</dbReference>
<proteinExistence type="inferred from homology"/>
<feature type="binding site" evidence="16">
    <location>
        <position position="224"/>
    </location>
    <ligand>
        <name>Mg(2+)</name>
        <dbReference type="ChEBI" id="CHEBI:18420"/>
    </ligand>
</feature>
<feature type="site" description="Important for catalysis" evidence="16">
    <location>
        <position position="192"/>
    </location>
</feature>
<keyword evidence="7 16" id="KW-0432">Leucine biosynthesis</keyword>
<dbReference type="PANTHER" id="PTHR42979:SF1">
    <property type="entry name" value="3-ISOPROPYLMALATE DEHYDROGENASE"/>
    <property type="match status" value="1"/>
</dbReference>